<comment type="caution">
    <text evidence="2">The sequence shown here is derived from an EMBL/GenBank/DDBJ whole genome shotgun (WGS) entry which is preliminary data.</text>
</comment>
<dbReference type="GO" id="GO:0016757">
    <property type="term" value="F:glycosyltransferase activity"/>
    <property type="evidence" value="ECO:0007669"/>
    <property type="project" value="TreeGrafter"/>
</dbReference>
<name>A0A4S8N133_9ACTN</name>
<evidence type="ECO:0000313" key="2">
    <source>
        <dbReference type="EMBL" id="THV09212.1"/>
    </source>
</evidence>
<dbReference type="PANTHER" id="PTHR46401:SF2">
    <property type="entry name" value="GLYCOSYLTRANSFERASE WBBK-RELATED"/>
    <property type="match status" value="1"/>
</dbReference>
<dbReference type="Pfam" id="PF13692">
    <property type="entry name" value="Glyco_trans_1_4"/>
    <property type="match status" value="1"/>
</dbReference>
<dbReference type="SUPFAM" id="SSF53756">
    <property type="entry name" value="UDP-Glycosyltransferase/glycogen phosphorylase"/>
    <property type="match status" value="1"/>
</dbReference>
<dbReference type="RefSeq" id="WP_136564041.1">
    <property type="nucleotide sequence ID" value="NZ_BAABLS010000007.1"/>
</dbReference>
<dbReference type="OrthoDB" id="9801609at2"/>
<reference evidence="2 3" key="1">
    <citation type="journal article" date="2009" name="Int. J. Syst. Evol. Microbiol.">
        <title>Nocardioides caeni sp. nov., isolated from wastewater.</title>
        <authorList>
            <person name="Yoon J.H."/>
            <person name="Kang S.J."/>
            <person name="Park S."/>
            <person name="Kim W."/>
            <person name="Oh T.K."/>
        </authorList>
    </citation>
    <scope>NUCLEOTIDE SEQUENCE [LARGE SCALE GENOMIC DNA]</scope>
    <source>
        <strain evidence="2 3">DSM 23134</strain>
    </source>
</reference>
<dbReference type="AlphaFoldDB" id="A0A4S8N133"/>
<protein>
    <submittedName>
        <fullName evidence="2">Glycosyltransferase family 4 protein</fullName>
    </submittedName>
</protein>
<proteinExistence type="predicted"/>
<sequence length="358" mass="39545">MKILFDGLPITGQSLAIVSEHLLEGWLEHAPEDELHLAVGPNAELTVPDGVIVHQVPFGRSQTISRIHRQNTVLPRLAREIGADALLATLPTTAIVKMPCPKFLIAYDLRHELRPEQFSRMNRIQRRFSYRWEQAAAIGCISDRTRKDLLASRPHLADRPVVLAYLGGDHVDGWPRPHVPGDYALAFGQYGNKNVDLVIDAWGELEKRGNTRPLRIVGLGGSVRPQVEQKIADLGLTDRVTAMHWLPDDEFRKVFAGAGMVVFPSDFEGFGMPAVEAMRMDIPVVITPEPALVEVTAGHAEVMDGWDAPALADAVQRCEAWGPERVVEARAHAADFTWAHTASVMRELMVAELAGAPR</sequence>
<keyword evidence="1 2" id="KW-0808">Transferase</keyword>
<accession>A0A4S8N133</accession>
<dbReference type="PANTHER" id="PTHR46401">
    <property type="entry name" value="GLYCOSYLTRANSFERASE WBBK-RELATED"/>
    <property type="match status" value="1"/>
</dbReference>
<organism evidence="2 3">
    <name type="scientific">Nocardioides caeni</name>
    <dbReference type="NCBI Taxonomy" id="574700"/>
    <lineage>
        <taxon>Bacteria</taxon>
        <taxon>Bacillati</taxon>
        <taxon>Actinomycetota</taxon>
        <taxon>Actinomycetes</taxon>
        <taxon>Propionibacteriales</taxon>
        <taxon>Nocardioidaceae</taxon>
        <taxon>Nocardioides</taxon>
    </lineage>
</organism>
<dbReference type="GO" id="GO:0009103">
    <property type="term" value="P:lipopolysaccharide biosynthetic process"/>
    <property type="evidence" value="ECO:0007669"/>
    <property type="project" value="TreeGrafter"/>
</dbReference>
<dbReference type="CDD" id="cd03809">
    <property type="entry name" value="GT4_MtfB-like"/>
    <property type="match status" value="1"/>
</dbReference>
<evidence type="ECO:0000256" key="1">
    <source>
        <dbReference type="ARBA" id="ARBA00022679"/>
    </source>
</evidence>
<evidence type="ECO:0000313" key="3">
    <source>
        <dbReference type="Proteomes" id="UP000307087"/>
    </source>
</evidence>
<dbReference type="EMBL" id="STGW01000015">
    <property type="protein sequence ID" value="THV09212.1"/>
    <property type="molecule type" value="Genomic_DNA"/>
</dbReference>
<dbReference type="Proteomes" id="UP000307087">
    <property type="component" value="Unassembled WGS sequence"/>
</dbReference>
<dbReference type="Gene3D" id="3.40.50.2000">
    <property type="entry name" value="Glycogen Phosphorylase B"/>
    <property type="match status" value="1"/>
</dbReference>
<keyword evidence="3" id="KW-1185">Reference proteome</keyword>
<gene>
    <name evidence="2" type="ORF">E9934_16710</name>
</gene>